<proteinExistence type="predicted"/>
<dbReference type="RefSeq" id="WP_058440655.1">
    <property type="nucleotide sequence ID" value="NZ_CAAAHU010000007.1"/>
</dbReference>
<dbReference type="InterPro" id="IPR029787">
    <property type="entry name" value="Nucleotide_cyclase"/>
</dbReference>
<reference evidence="3 4" key="1">
    <citation type="submission" date="2015-11" db="EMBL/GenBank/DDBJ databases">
        <title>Genomic analysis of 38 Legionella species identifies large and diverse effector repertoires.</title>
        <authorList>
            <person name="Burstein D."/>
            <person name="Amaro F."/>
            <person name="Zusman T."/>
            <person name="Lifshitz Z."/>
            <person name="Cohen O."/>
            <person name="Gilbert J.A."/>
            <person name="Pupko T."/>
            <person name="Shuman H.A."/>
            <person name="Segal G."/>
        </authorList>
    </citation>
    <scope>NUCLEOTIDE SEQUENCE [LARGE SCALE GENOMIC DNA]</scope>
    <source>
        <strain evidence="3 4">ATCC 43878</strain>
    </source>
</reference>
<gene>
    <name evidence="3" type="ORF">Lbru_0558</name>
</gene>
<dbReference type="AlphaFoldDB" id="A0A0W0STQ8"/>
<name>A0A0W0STQ8_9GAMM</name>
<comment type="caution">
    <text evidence="3">The sequence shown here is derived from an EMBL/GenBank/DDBJ whole genome shotgun (WGS) entry which is preliminary data.</text>
</comment>
<dbReference type="OrthoDB" id="8432393at2"/>
<evidence type="ECO:0000259" key="2">
    <source>
        <dbReference type="Pfam" id="PF18551"/>
    </source>
</evidence>
<dbReference type="STRING" id="29422.Lbru_0558"/>
<feature type="domain" description="GGDEF" evidence="1">
    <location>
        <begin position="330"/>
        <end position="437"/>
    </location>
</feature>
<feature type="domain" description="Thaumarchaeal output" evidence="2">
    <location>
        <begin position="109"/>
        <end position="293"/>
    </location>
</feature>
<evidence type="ECO:0008006" key="5">
    <source>
        <dbReference type="Google" id="ProtNLM"/>
    </source>
</evidence>
<dbReference type="EMBL" id="LNXV01000004">
    <property type="protein sequence ID" value="KTC86617.1"/>
    <property type="molecule type" value="Genomic_DNA"/>
</dbReference>
<dbReference type="InterPro" id="IPR040572">
    <property type="entry name" value="TackOD1"/>
</dbReference>
<keyword evidence="4" id="KW-1185">Reference proteome</keyword>
<dbReference type="Pfam" id="PF00990">
    <property type="entry name" value="GGDEF"/>
    <property type="match status" value="1"/>
</dbReference>
<sequence length="462" mass="53484">MDDETLWIIGSQKEHFDLPVSVNWALSEKDLPQEGCFAIALVLNDYKKSLKLIAKLRQQKAYCLTPIFYIGKIDEPNADIFDGSLEKTSLTIAKEINQRIQLLPSEQLLENEELLLLSYLFTRPNTIIHCHLTSHSAKGINFPLLHTLIHNSNSFDEWSFLQNLVSRDLLEQEKLIDEIHTCPHCYSGLLNYKNSCPNCHSIDIKTQQFIHCFSCGNISPFSEFLRQERLICSRCSANLRHIGIDYDKPLEDKLCNQCGFYFLDAEVNIICMSCSRITAPENLVSRKLHNYKLTKRGEFLARGIEKKLQTQISDFFEFIDFDIFLTVIKWQTKLAIRYKTFHFSILALKIINEDDILNEFGIFHAEKLLIEFYDRLRQVFRDSDLASRGEGFVLFFLPMTDETGCDVLLSRIKEFSEQQKLSSSENKLVVNIGFMTSHEMIKSQQGTEFLIANLHSRMDSND</sequence>
<accession>A0A0W0STQ8</accession>
<dbReference type="InterPro" id="IPR043128">
    <property type="entry name" value="Rev_trsase/Diguanyl_cyclase"/>
</dbReference>
<evidence type="ECO:0000313" key="4">
    <source>
        <dbReference type="Proteomes" id="UP000054742"/>
    </source>
</evidence>
<dbReference type="Pfam" id="PF18551">
    <property type="entry name" value="TackOD1"/>
    <property type="match status" value="1"/>
</dbReference>
<organism evidence="3 4">
    <name type="scientific">Legionella brunensis</name>
    <dbReference type="NCBI Taxonomy" id="29422"/>
    <lineage>
        <taxon>Bacteria</taxon>
        <taxon>Pseudomonadati</taxon>
        <taxon>Pseudomonadota</taxon>
        <taxon>Gammaproteobacteria</taxon>
        <taxon>Legionellales</taxon>
        <taxon>Legionellaceae</taxon>
        <taxon>Legionella</taxon>
    </lineage>
</organism>
<evidence type="ECO:0000313" key="3">
    <source>
        <dbReference type="EMBL" id="KTC86617.1"/>
    </source>
</evidence>
<dbReference type="Proteomes" id="UP000054742">
    <property type="component" value="Unassembled WGS sequence"/>
</dbReference>
<protein>
    <recommendedName>
        <fullName evidence="5">GGDEF domain-containing protein</fullName>
    </recommendedName>
</protein>
<dbReference type="SUPFAM" id="SSF55073">
    <property type="entry name" value="Nucleotide cyclase"/>
    <property type="match status" value="1"/>
</dbReference>
<dbReference type="Gene3D" id="3.30.70.270">
    <property type="match status" value="1"/>
</dbReference>
<evidence type="ECO:0000259" key="1">
    <source>
        <dbReference type="Pfam" id="PF00990"/>
    </source>
</evidence>
<dbReference type="PATRIC" id="fig|29422.6.peg.587"/>
<dbReference type="InterPro" id="IPR000160">
    <property type="entry name" value="GGDEF_dom"/>
</dbReference>